<comment type="similarity">
    <text evidence="1">Belongs to the aromatic prenyltransferase family.</text>
</comment>
<evidence type="ECO:0000256" key="3">
    <source>
        <dbReference type="ARBA" id="ARBA00022679"/>
    </source>
</evidence>
<keyword evidence="3 4" id="KW-0808">Transferase</keyword>
<evidence type="ECO:0000313" key="4">
    <source>
        <dbReference type="EMBL" id="PZG00550.1"/>
    </source>
</evidence>
<dbReference type="CDD" id="cd13931">
    <property type="entry name" value="PT-CloQ_NphB"/>
    <property type="match status" value="1"/>
</dbReference>
<accession>A0A2W2DID6</accession>
<dbReference type="Pfam" id="PF11468">
    <property type="entry name" value="PTase_Orf2"/>
    <property type="match status" value="1"/>
</dbReference>
<protein>
    <submittedName>
        <fullName evidence="4">Prenyltransferase</fullName>
    </submittedName>
</protein>
<evidence type="ECO:0000256" key="2">
    <source>
        <dbReference type="ARBA" id="ARBA00022602"/>
    </source>
</evidence>
<keyword evidence="2" id="KW-0637">Prenyltransferase</keyword>
<dbReference type="RefSeq" id="WP_111241504.1">
    <property type="nucleotide sequence ID" value="NZ_AP023358.1"/>
</dbReference>
<proteinExistence type="inferred from homology"/>
<dbReference type="EMBL" id="POTX01000007">
    <property type="protein sequence ID" value="PZG00550.1"/>
    <property type="molecule type" value="Genomic_DNA"/>
</dbReference>
<name>A0A2W2DID6_9ACTN</name>
<dbReference type="InterPro" id="IPR036239">
    <property type="entry name" value="PrenylTrfase-like_sf"/>
</dbReference>
<dbReference type="SFLD" id="SFLDS00036">
    <property type="entry name" value="Aromatic_Prenyltransferase"/>
    <property type="match status" value="1"/>
</dbReference>
<dbReference type="InterPro" id="IPR020965">
    <property type="entry name" value="Prenyltransferase_CloQ"/>
</dbReference>
<gene>
    <name evidence="4" type="ORF">C1I93_02200</name>
</gene>
<organism evidence="4 5">
    <name type="scientific">Micromonospora endophytica</name>
    <dbReference type="NCBI Taxonomy" id="515350"/>
    <lineage>
        <taxon>Bacteria</taxon>
        <taxon>Bacillati</taxon>
        <taxon>Actinomycetota</taxon>
        <taxon>Actinomycetes</taxon>
        <taxon>Micromonosporales</taxon>
        <taxon>Micromonosporaceae</taxon>
        <taxon>Micromonospora</taxon>
    </lineage>
</organism>
<evidence type="ECO:0000313" key="5">
    <source>
        <dbReference type="Proteomes" id="UP000248627"/>
    </source>
</evidence>
<dbReference type="SUPFAM" id="SSF143492">
    <property type="entry name" value="Prenyltransferase-like"/>
    <property type="match status" value="1"/>
</dbReference>
<dbReference type="SFLD" id="SFLDG01163">
    <property type="entry name" value="II"/>
    <property type="match status" value="1"/>
</dbReference>
<dbReference type="GO" id="GO:0004659">
    <property type="term" value="F:prenyltransferase activity"/>
    <property type="evidence" value="ECO:0007669"/>
    <property type="project" value="UniProtKB-KW"/>
</dbReference>
<dbReference type="InterPro" id="IPR033964">
    <property type="entry name" value="ABBA"/>
</dbReference>
<dbReference type="OrthoDB" id="4515750at2"/>
<sequence>MSRNDLEELSSAIEDSARLIGAPFSRDQVWPVLTAYGDAVPNAMIAFRVATDARHEGELDCRISLPADADPYGVAVAENFVTETGHPIDSLLADIAKRCPIDSYGIDFGVVGGFKKIWAFFPQGDFQSLARLIDAPSMPAALAGNAEYFARHGLDDRIGLVGIDYDRRTLNVYFGELPEECLQRDNLLAMHREIGLTDPSEQMLRFCAHAFGIYATLSWDSAQVVRLAFSVMTPDPLALPARLGPRITHFVRNVRYGVDDPKMVHAAVTSTGEEYYKLQSYYRYRPHMVNLESSPDAGAELA</sequence>
<reference evidence="4 5" key="1">
    <citation type="submission" date="2018-01" db="EMBL/GenBank/DDBJ databases">
        <title>Draft genome sequence of Jishengella endophytica.</title>
        <authorList>
            <person name="Sahin N."/>
            <person name="Ay H."/>
            <person name="Saygin H."/>
        </authorList>
    </citation>
    <scope>NUCLEOTIDE SEQUENCE [LARGE SCALE GENOMIC DNA]</scope>
    <source>
        <strain evidence="4 5">DSM 45430</strain>
    </source>
</reference>
<comment type="caution">
    <text evidence="4">The sequence shown here is derived from an EMBL/GenBank/DDBJ whole genome shotgun (WGS) entry which is preliminary data.</text>
</comment>
<dbReference type="AlphaFoldDB" id="A0A2W2DID6"/>
<evidence type="ECO:0000256" key="1">
    <source>
        <dbReference type="ARBA" id="ARBA00005368"/>
    </source>
</evidence>
<dbReference type="Proteomes" id="UP000248627">
    <property type="component" value="Unassembled WGS sequence"/>
</dbReference>
<keyword evidence="5" id="KW-1185">Reference proteome</keyword>